<evidence type="ECO:0000259" key="3">
    <source>
        <dbReference type="Pfam" id="PF17147"/>
    </source>
</evidence>
<dbReference type="Proteomes" id="UP000228689">
    <property type="component" value="Unassembled WGS sequence"/>
</dbReference>
<dbReference type="InterPro" id="IPR002880">
    <property type="entry name" value="Pyrv_Fd/Flavodoxin_OxRdtase_N"/>
</dbReference>
<evidence type="ECO:0000259" key="2">
    <source>
        <dbReference type="Pfam" id="PF01855"/>
    </source>
</evidence>
<dbReference type="AlphaFoldDB" id="A0A2M7REX7"/>
<feature type="domain" description="Pyruvate:ferredoxin oxidoreductase core" evidence="3">
    <location>
        <begin position="251"/>
        <end position="327"/>
    </location>
</feature>
<name>A0A2M7REX7_9BACT</name>
<dbReference type="SUPFAM" id="SSF52922">
    <property type="entry name" value="TK C-terminal domain-like"/>
    <property type="match status" value="1"/>
</dbReference>
<evidence type="ECO:0000313" key="4">
    <source>
        <dbReference type="EMBL" id="PIY95325.1"/>
    </source>
</evidence>
<dbReference type="SUPFAM" id="SSF52518">
    <property type="entry name" value="Thiamin diphosphate-binding fold (THDP-binding)"/>
    <property type="match status" value="1"/>
</dbReference>
<dbReference type="GO" id="GO:0006979">
    <property type="term" value="P:response to oxidative stress"/>
    <property type="evidence" value="ECO:0007669"/>
    <property type="project" value="TreeGrafter"/>
</dbReference>
<dbReference type="Pfam" id="PF01855">
    <property type="entry name" value="POR_N"/>
    <property type="match status" value="1"/>
</dbReference>
<sequence>MKKLLTGNEVIVQAALASGALGYAGYPITPATEIMTEWDKAFVKDKNLRFLQTEDEMSAGFVTIGMIMGGIKAFTATAGPGNTLMQDPLTMAENMRIPMVVIIAQRGGPSTGSVIYSQQEVILSGWGGNSEGYRVVYSPSNIQELYDYTIKAFNTAWTHMFPTIVLTDGYVVKTRQSVDIYQPKKLVKSHPLVVKSYERNADKELDYQNLSNTFVTEEQSYEVNMDLMNAFKKMTPKVVESEVYQKGNYKTLIIVHGLVAGAAKEAVDMKGKEKKFGLFRPITLNPFPINELKKAARGVKQIIVAESAHNQLQKLVKEALYGEHINIKQYGRPGLGITPEELIKLVK</sequence>
<proteinExistence type="predicted"/>
<dbReference type="Gene3D" id="3.40.50.970">
    <property type="match status" value="1"/>
</dbReference>
<evidence type="ECO:0000313" key="5">
    <source>
        <dbReference type="Proteomes" id="UP000228689"/>
    </source>
</evidence>
<dbReference type="Gene3D" id="3.40.50.920">
    <property type="match status" value="1"/>
</dbReference>
<dbReference type="InterPro" id="IPR009014">
    <property type="entry name" value="Transketo_C/PFOR_II"/>
</dbReference>
<dbReference type="PANTHER" id="PTHR32154:SF20">
    <property type="entry name" value="2-OXOGLUTARATE OXIDOREDUCTASE SUBUNIT KORA"/>
    <property type="match status" value="1"/>
</dbReference>
<dbReference type="PANTHER" id="PTHR32154">
    <property type="entry name" value="PYRUVATE-FLAVODOXIN OXIDOREDUCTASE-RELATED"/>
    <property type="match status" value="1"/>
</dbReference>
<reference evidence="5" key="1">
    <citation type="submission" date="2017-09" db="EMBL/GenBank/DDBJ databases">
        <title>Depth-based differentiation of microbial function through sediment-hosted aquifers and enrichment of novel symbionts in the deep terrestrial subsurface.</title>
        <authorList>
            <person name="Probst A.J."/>
            <person name="Ladd B."/>
            <person name="Jarett J.K."/>
            <person name="Geller-Mcgrath D.E."/>
            <person name="Sieber C.M.K."/>
            <person name="Emerson J.B."/>
            <person name="Anantharaman K."/>
            <person name="Thomas B.C."/>
            <person name="Malmstrom R."/>
            <person name="Stieglmeier M."/>
            <person name="Klingl A."/>
            <person name="Woyke T."/>
            <person name="Ryan C.M."/>
            <person name="Banfield J.F."/>
        </authorList>
    </citation>
    <scope>NUCLEOTIDE SEQUENCE [LARGE SCALE GENOMIC DNA]</scope>
</reference>
<dbReference type="EMBL" id="PFMC01000013">
    <property type="protein sequence ID" value="PIY95325.1"/>
    <property type="molecule type" value="Genomic_DNA"/>
</dbReference>
<dbReference type="InterPro" id="IPR033412">
    <property type="entry name" value="PFOR_II"/>
</dbReference>
<dbReference type="Pfam" id="PF17147">
    <property type="entry name" value="PFOR_II"/>
    <property type="match status" value="1"/>
</dbReference>
<dbReference type="CDD" id="cd07034">
    <property type="entry name" value="TPP_PYR_PFOR_IOR-alpha_like"/>
    <property type="match status" value="1"/>
</dbReference>
<accession>A0A2M7REX7</accession>
<feature type="domain" description="Pyruvate flavodoxin/ferredoxin oxidoreductase pyrimidine binding" evidence="2">
    <location>
        <begin position="22"/>
        <end position="233"/>
    </location>
</feature>
<dbReference type="InterPro" id="IPR050722">
    <property type="entry name" value="Pyruvate:ferred/Flavod_OxRd"/>
</dbReference>
<evidence type="ECO:0000256" key="1">
    <source>
        <dbReference type="ARBA" id="ARBA00023002"/>
    </source>
</evidence>
<protein>
    <submittedName>
        <fullName evidence="4">Ferredoxin oxidoreductase</fullName>
    </submittedName>
</protein>
<dbReference type="GO" id="GO:0016491">
    <property type="term" value="F:oxidoreductase activity"/>
    <property type="evidence" value="ECO:0007669"/>
    <property type="project" value="UniProtKB-KW"/>
</dbReference>
<keyword evidence="1" id="KW-0560">Oxidoreductase</keyword>
<gene>
    <name evidence="4" type="ORF">COY67_00520</name>
</gene>
<organism evidence="4 5">
    <name type="scientific">Candidatus Komeilibacteria bacterium CG_4_10_14_0_8_um_filter_37_78</name>
    <dbReference type="NCBI Taxonomy" id="1974471"/>
    <lineage>
        <taxon>Bacteria</taxon>
        <taxon>Candidatus Komeiliibacteriota</taxon>
    </lineage>
</organism>
<dbReference type="InterPro" id="IPR029061">
    <property type="entry name" value="THDP-binding"/>
</dbReference>
<comment type="caution">
    <text evidence="4">The sequence shown here is derived from an EMBL/GenBank/DDBJ whole genome shotgun (WGS) entry which is preliminary data.</text>
</comment>